<dbReference type="RefSeq" id="WP_168819297.1">
    <property type="nucleotide sequence ID" value="NZ_CP051217.1"/>
</dbReference>
<sequence length="414" mass="46818">MTTTTATPRYLELDAMRGFAVMGILLMNIVGFAMPEMAYFSPAVYGGTDTPDIIVWALSFIFVDGKMRGLFTLLFGASMMLVVERAEANSQNPAKVHFSRMFWLALFGLAHFFFLWFGDILFLYAVVGCVAYFMVGLPSETLFRRALLLYVIGIVAFGAMMGSLLYLQYQAGQPGASAFVIAQYQDAIADFRVDDAAIAAEVSLYQSGFSSIFMDKIANSLFQPLSGIAFSFMETLPLMMIGMALYKDGFFSGSWERARYKNWGTKFTLIGILLLVPMVIFQIRSDFEILRVLNVNFSWTGPSLLLMTIGYACLLILLIRKYSNASWLHRVAAAGRVAFSNYLGTSIAMTFIFYGWGLGYFGQINRATLYLLVLGTWINMLLWSKPWLMRYRYGPLEWLWRSLARLEVQKMRID</sequence>
<evidence type="ECO:0000313" key="4">
    <source>
        <dbReference type="Proteomes" id="UP000501600"/>
    </source>
</evidence>
<dbReference type="InterPro" id="IPR007349">
    <property type="entry name" value="DUF418"/>
</dbReference>
<reference evidence="3 4" key="1">
    <citation type="submission" date="2020-04" db="EMBL/GenBank/DDBJ databases">
        <title>Genome sequence for Sphingorhabdus sp. strain M1.</title>
        <authorList>
            <person name="Park S.-J."/>
        </authorList>
    </citation>
    <scope>NUCLEOTIDE SEQUENCE [LARGE SCALE GENOMIC DNA]</scope>
    <source>
        <strain evidence="3 4">JK6</strain>
    </source>
</reference>
<organism evidence="3 4">
    <name type="scientific">Parasphingorhabdus halotolerans</name>
    <dbReference type="NCBI Taxonomy" id="2725558"/>
    <lineage>
        <taxon>Bacteria</taxon>
        <taxon>Pseudomonadati</taxon>
        <taxon>Pseudomonadota</taxon>
        <taxon>Alphaproteobacteria</taxon>
        <taxon>Sphingomonadales</taxon>
        <taxon>Sphingomonadaceae</taxon>
        <taxon>Parasphingorhabdus</taxon>
    </lineage>
</organism>
<keyword evidence="1" id="KW-0472">Membrane</keyword>
<feature type="transmembrane region" description="Helical" evidence="1">
    <location>
        <begin position="267"/>
        <end position="285"/>
    </location>
</feature>
<dbReference type="InterPro" id="IPR052529">
    <property type="entry name" value="Bact_Transport_Assoc"/>
</dbReference>
<feature type="transmembrane region" description="Helical" evidence="1">
    <location>
        <begin position="20"/>
        <end position="41"/>
    </location>
</feature>
<feature type="transmembrane region" description="Helical" evidence="1">
    <location>
        <begin position="297"/>
        <end position="319"/>
    </location>
</feature>
<feature type="transmembrane region" description="Helical" evidence="1">
    <location>
        <begin position="102"/>
        <end position="135"/>
    </location>
</feature>
<feature type="domain" description="DUF418" evidence="2">
    <location>
        <begin position="245"/>
        <end position="405"/>
    </location>
</feature>
<keyword evidence="1" id="KW-0812">Transmembrane</keyword>
<dbReference type="Proteomes" id="UP000501600">
    <property type="component" value="Chromosome"/>
</dbReference>
<feature type="transmembrane region" description="Helical" evidence="1">
    <location>
        <begin position="367"/>
        <end position="383"/>
    </location>
</feature>
<proteinExistence type="predicted"/>
<dbReference type="PANTHER" id="PTHR30590">
    <property type="entry name" value="INNER MEMBRANE PROTEIN"/>
    <property type="match status" value="1"/>
</dbReference>
<name>A0A6H2DKZ0_9SPHN</name>
<feature type="transmembrane region" description="Helical" evidence="1">
    <location>
        <begin position="339"/>
        <end position="361"/>
    </location>
</feature>
<evidence type="ECO:0000259" key="2">
    <source>
        <dbReference type="Pfam" id="PF04235"/>
    </source>
</evidence>
<feature type="transmembrane region" description="Helical" evidence="1">
    <location>
        <begin position="53"/>
        <end position="82"/>
    </location>
</feature>
<dbReference type="KEGG" id="phao:HF685_08585"/>
<accession>A0A6H2DKZ0</accession>
<feature type="transmembrane region" description="Helical" evidence="1">
    <location>
        <begin position="147"/>
        <end position="167"/>
    </location>
</feature>
<evidence type="ECO:0000313" key="3">
    <source>
        <dbReference type="EMBL" id="QJB69329.1"/>
    </source>
</evidence>
<dbReference type="PANTHER" id="PTHR30590:SF2">
    <property type="entry name" value="INNER MEMBRANE PROTEIN"/>
    <property type="match status" value="1"/>
</dbReference>
<dbReference type="EMBL" id="CP051217">
    <property type="protein sequence ID" value="QJB69329.1"/>
    <property type="molecule type" value="Genomic_DNA"/>
</dbReference>
<protein>
    <submittedName>
        <fullName evidence="3">DUF418 domain-containing protein</fullName>
    </submittedName>
</protein>
<dbReference type="AlphaFoldDB" id="A0A6H2DKZ0"/>
<evidence type="ECO:0000256" key="1">
    <source>
        <dbReference type="SAM" id="Phobius"/>
    </source>
</evidence>
<feature type="transmembrane region" description="Helical" evidence="1">
    <location>
        <begin position="225"/>
        <end position="246"/>
    </location>
</feature>
<dbReference type="Pfam" id="PF04235">
    <property type="entry name" value="DUF418"/>
    <property type="match status" value="1"/>
</dbReference>
<keyword evidence="1" id="KW-1133">Transmembrane helix</keyword>
<keyword evidence="4" id="KW-1185">Reference proteome</keyword>
<gene>
    <name evidence="3" type="ORF">HF685_08585</name>
</gene>